<feature type="compositionally biased region" description="Low complexity" evidence="3">
    <location>
        <begin position="41"/>
        <end position="55"/>
    </location>
</feature>
<gene>
    <name evidence="5" type="ORF">PCOR1329_LOCUS61758</name>
</gene>
<feature type="compositionally biased region" description="Basic residues" evidence="3">
    <location>
        <begin position="81"/>
        <end position="94"/>
    </location>
</feature>
<feature type="region of interest" description="Disordered" evidence="3">
    <location>
        <begin position="1"/>
        <end position="94"/>
    </location>
</feature>
<keyword evidence="1 2" id="KW-0833">Ubl conjugation pathway</keyword>
<keyword evidence="6" id="KW-1185">Reference proteome</keyword>
<comment type="caution">
    <text evidence="2">Lacks conserved residue(s) required for the propagation of feature annotation.</text>
</comment>
<feature type="compositionally biased region" description="Low complexity" evidence="3">
    <location>
        <begin position="7"/>
        <end position="23"/>
    </location>
</feature>
<dbReference type="Proteomes" id="UP001189429">
    <property type="component" value="Unassembled WGS sequence"/>
</dbReference>
<evidence type="ECO:0000313" key="5">
    <source>
        <dbReference type="EMBL" id="CAK0877802.1"/>
    </source>
</evidence>
<evidence type="ECO:0000259" key="4">
    <source>
        <dbReference type="PROSITE" id="PS50237"/>
    </source>
</evidence>
<evidence type="ECO:0000256" key="1">
    <source>
        <dbReference type="ARBA" id="ARBA00022786"/>
    </source>
</evidence>
<sequence>MAHASRRLPGSRGLGGASPQVPGRGRGQGRPRAPRPGRGGAAVPPGERGGPCARPAPAPRGRRRAVPLPVRRPGAASRGGRSQRRSAPRARAPHPKVAAHGGVCRYLSARPHWAAGALAAVAACWYCVISPPSFKAISSCVLTPIGVISSGLFVSKAQASDDAEIPWRFLAASVVCLYLSGSRSFVALMAFDFMVVASHGAKRLQHIYVLHETRRDFCERVQRALDMDGLHPAFIEDGFSSLVHTSLRAPLARKLSFAIQRTLSLGTQRRLLGQKYDSLMLKLESLHPRRRDSFLLEIDRADLLPSTFRAVQQAPREDLLALHLQVSFRAELGEDAGGLLRDWFDSILGMGKAAHTEIQAWPFCDTGHLPCPWPWRHHRSIRVATCRRKTRSRAPVASSRDAAALLATSDLRAQAQTLGKVREGLLDLRCGPPCGASV</sequence>
<feature type="domain" description="HECT" evidence="4">
    <location>
        <begin position="316"/>
        <end position="344"/>
    </location>
</feature>
<dbReference type="PROSITE" id="PS50237">
    <property type="entry name" value="HECT"/>
    <property type="match status" value="1"/>
</dbReference>
<dbReference type="SUPFAM" id="SSF56204">
    <property type="entry name" value="Hect, E3 ligase catalytic domain"/>
    <property type="match status" value="1"/>
</dbReference>
<evidence type="ECO:0000313" key="6">
    <source>
        <dbReference type="Proteomes" id="UP001189429"/>
    </source>
</evidence>
<comment type="caution">
    <text evidence="5">The sequence shown here is derived from an EMBL/GenBank/DDBJ whole genome shotgun (WGS) entry which is preliminary data.</text>
</comment>
<protein>
    <recommendedName>
        <fullName evidence="4">HECT domain-containing protein</fullName>
    </recommendedName>
</protein>
<reference evidence="5" key="1">
    <citation type="submission" date="2023-10" db="EMBL/GenBank/DDBJ databases">
        <authorList>
            <person name="Chen Y."/>
            <person name="Shah S."/>
            <person name="Dougan E. K."/>
            <person name="Thang M."/>
            <person name="Chan C."/>
        </authorList>
    </citation>
    <scope>NUCLEOTIDE SEQUENCE [LARGE SCALE GENOMIC DNA]</scope>
</reference>
<dbReference type="InterPro" id="IPR000569">
    <property type="entry name" value="HECT_dom"/>
</dbReference>
<dbReference type="InterPro" id="IPR035983">
    <property type="entry name" value="Hect_E3_ubiquitin_ligase"/>
</dbReference>
<dbReference type="Gene3D" id="3.90.1750.10">
    <property type="entry name" value="Hect, E3 ligase catalytic domains"/>
    <property type="match status" value="1"/>
</dbReference>
<feature type="compositionally biased region" description="Low complexity" evidence="3">
    <location>
        <begin position="66"/>
        <end position="80"/>
    </location>
</feature>
<evidence type="ECO:0000256" key="3">
    <source>
        <dbReference type="SAM" id="MobiDB-lite"/>
    </source>
</evidence>
<organism evidence="5 6">
    <name type="scientific">Prorocentrum cordatum</name>
    <dbReference type="NCBI Taxonomy" id="2364126"/>
    <lineage>
        <taxon>Eukaryota</taxon>
        <taxon>Sar</taxon>
        <taxon>Alveolata</taxon>
        <taxon>Dinophyceae</taxon>
        <taxon>Prorocentrales</taxon>
        <taxon>Prorocentraceae</taxon>
        <taxon>Prorocentrum</taxon>
    </lineage>
</organism>
<proteinExistence type="predicted"/>
<accession>A0ABN9VW38</accession>
<name>A0ABN9VW38_9DINO</name>
<dbReference type="EMBL" id="CAUYUJ010017778">
    <property type="protein sequence ID" value="CAK0877802.1"/>
    <property type="molecule type" value="Genomic_DNA"/>
</dbReference>
<evidence type="ECO:0000256" key="2">
    <source>
        <dbReference type="PROSITE-ProRule" id="PRU00104"/>
    </source>
</evidence>